<dbReference type="EMBL" id="OBQC01000005">
    <property type="protein sequence ID" value="SOC39394.1"/>
    <property type="molecule type" value="Genomic_DNA"/>
</dbReference>
<feature type="transmembrane region" description="Helical" evidence="1">
    <location>
        <begin position="6"/>
        <end position="23"/>
    </location>
</feature>
<feature type="transmembrane region" description="Helical" evidence="1">
    <location>
        <begin position="166"/>
        <end position="184"/>
    </location>
</feature>
<keyword evidence="1" id="KW-0472">Membrane</keyword>
<dbReference type="PANTHER" id="PTHR36111:SF2">
    <property type="entry name" value="INNER MEMBRANE PROTEIN"/>
    <property type="match status" value="1"/>
</dbReference>
<feature type="transmembrane region" description="Helical" evidence="1">
    <location>
        <begin position="218"/>
        <end position="238"/>
    </location>
</feature>
<reference evidence="3" key="1">
    <citation type="submission" date="2017-08" db="EMBL/GenBank/DDBJ databases">
        <authorList>
            <person name="Varghese N."/>
            <person name="Submissions S."/>
        </authorList>
    </citation>
    <scope>NUCLEOTIDE SEQUENCE [LARGE SCALE GENOMIC DNA]</scope>
    <source>
        <strain evidence="3">JC23</strain>
    </source>
</reference>
<dbReference type="AlphaFoldDB" id="A0A285UBV1"/>
<protein>
    <recommendedName>
        <fullName evidence="4">DUF554 domain-containing protein</fullName>
    </recommendedName>
</protein>
<evidence type="ECO:0008006" key="4">
    <source>
        <dbReference type="Google" id="ProtNLM"/>
    </source>
</evidence>
<dbReference type="OrthoDB" id="9797976at2"/>
<organism evidence="2 3">
    <name type="scientific">Ureibacillus acetophenoni</name>
    <dbReference type="NCBI Taxonomy" id="614649"/>
    <lineage>
        <taxon>Bacteria</taxon>
        <taxon>Bacillati</taxon>
        <taxon>Bacillota</taxon>
        <taxon>Bacilli</taxon>
        <taxon>Bacillales</taxon>
        <taxon>Caryophanaceae</taxon>
        <taxon>Ureibacillus</taxon>
    </lineage>
</organism>
<gene>
    <name evidence="2" type="ORF">SAMN05877842_105198</name>
</gene>
<feature type="transmembrane region" description="Helical" evidence="1">
    <location>
        <begin position="57"/>
        <end position="75"/>
    </location>
</feature>
<dbReference type="Pfam" id="PF04474">
    <property type="entry name" value="DUF554"/>
    <property type="match status" value="1"/>
</dbReference>
<accession>A0A285UBV1</accession>
<keyword evidence="1" id="KW-1133">Transmembrane helix</keyword>
<proteinExistence type="predicted"/>
<dbReference type="RefSeq" id="WP_097149381.1">
    <property type="nucleotide sequence ID" value="NZ_OBQC01000005.1"/>
</dbReference>
<keyword evidence="3" id="KW-1185">Reference proteome</keyword>
<feature type="transmembrane region" description="Helical" evidence="1">
    <location>
        <begin position="35"/>
        <end position="51"/>
    </location>
</feature>
<dbReference type="InterPro" id="IPR007563">
    <property type="entry name" value="DUF554"/>
</dbReference>
<dbReference type="PANTHER" id="PTHR36111">
    <property type="entry name" value="INNER MEMBRANE PROTEIN-RELATED"/>
    <property type="match status" value="1"/>
</dbReference>
<feature type="transmembrane region" description="Helical" evidence="1">
    <location>
        <begin position="106"/>
        <end position="125"/>
    </location>
</feature>
<feature type="transmembrane region" description="Helical" evidence="1">
    <location>
        <begin position="137"/>
        <end position="159"/>
    </location>
</feature>
<name>A0A285UBV1_9BACL</name>
<keyword evidence="1" id="KW-0812">Transmembrane</keyword>
<dbReference type="Proteomes" id="UP000219252">
    <property type="component" value="Unassembled WGS sequence"/>
</dbReference>
<evidence type="ECO:0000256" key="1">
    <source>
        <dbReference type="SAM" id="Phobius"/>
    </source>
</evidence>
<evidence type="ECO:0000313" key="2">
    <source>
        <dbReference type="EMBL" id="SOC39394.1"/>
    </source>
</evidence>
<sequence length="239" mass="25269">MILLGTIINSVLIIIGSIIGRLFQNIPEKMKDTVLQIIGLAVAVLGIQMGFETSNVVIVIVSLVIGAVLGEWLDLEHQINKLGKWVESLFKNRDSKVNSNSSISDAFVTATLLFVIGSMGIIGALDSGLRNNHDVLITKGIIDGFIAIILSSTLGLGVLLSAVPILLYEGAIALLAGLISIYIPEAALNLYIQEMTATGGIMILAIGLNMTGLTKIRVANLLPGIVVVGIVVAIIFPFQ</sequence>
<evidence type="ECO:0000313" key="3">
    <source>
        <dbReference type="Proteomes" id="UP000219252"/>
    </source>
</evidence>